<evidence type="ECO:0000313" key="2">
    <source>
        <dbReference type="Proteomes" id="UP001189429"/>
    </source>
</evidence>
<keyword evidence="2" id="KW-1185">Reference proteome</keyword>
<proteinExistence type="predicted"/>
<dbReference type="EMBL" id="CAUYUJ010015011">
    <property type="protein sequence ID" value="CAK0848808.1"/>
    <property type="molecule type" value="Genomic_DNA"/>
</dbReference>
<organism evidence="1 2">
    <name type="scientific">Prorocentrum cordatum</name>
    <dbReference type="NCBI Taxonomy" id="2364126"/>
    <lineage>
        <taxon>Eukaryota</taxon>
        <taxon>Sar</taxon>
        <taxon>Alveolata</taxon>
        <taxon>Dinophyceae</taxon>
        <taxon>Prorocentrales</taxon>
        <taxon>Prorocentraceae</taxon>
        <taxon>Prorocentrum</taxon>
    </lineage>
</organism>
<evidence type="ECO:0000313" key="1">
    <source>
        <dbReference type="EMBL" id="CAK0848808.1"/>
    </source>
</evidence>
<gene>
    <name evidence="1" type="ORF">PCOR1329_LOCUS41665</name>
</gene>
<name>A0ABN9TSL6_9DINO</name>
<accession>A0ABN9TSL6</accession>
<dbReference type="Proteomes" id="UP001189429">
    <property type="component" value="Unassembled WGS sequence"/>
</dbReference>
<comment type="caution">
    <text evidence="1">The sequence shown here is derived from an EMBL/GenBank/DDBJ whole genome shotgun (WGS) entry which is preliminary data.</text>
</comment>
<reference evidence="1" key="1">
    <citation type="submission" date="2023-10" db="EMBL/GenBank/DDBJ databases">
        <authorList>
            <person name="Chen Y."/>
            <person name="Shah S."/>
            <person name="Dougan E. K."/>
            <person name="Thang M."/>
            <person name="Chan C."/>
        </authorList>
    </citation>
    <scope>NUCLEOTIDE SEQUENCE [LARGE SCALE GENOMIC DNA]</scope>
</reference>
<sequence length="218" mass="24181">MFLFFSRAAWASSDRAGRARDAADRRKLSDFLAALLQYVPENPFHFCWDGASVSEPGCGVSGRFPFKVRCLRGRVQLEDLWAMATTMSQDPMAETVASFFHGEGREVLVCRWLQVLTGALPLQGAGGWLSRQALIGAAEAVERGLLLDRPTPSQDLILEGSRHCIRSELYRYSAVAPSARVPGIGAGSAVRGNGSRRRRRRRSNLEVETLIRRATRIF</sequence>
<protein>
    <submittedName>
        <fullName evidence="1">Uncharacterized protein</fullName>
    </submittedName>
</protein>